<dbReference type="SUPFAM" id="SSF46785">
    <property type="entry name" value="Winged helix' DNA-binding domain"/>
    <property type="match status" value="1"/>
</dbReference>
<comment type="caution">
    <text evidence="2">The sequence shown here is derived from an EMBL/GenBank/DDBJ whole genome shotgun (WGS) entry which is preliminary data.</text>
</comment>
<sequence length="565" mass="63229">MTEAELLALVNQGESLHCEFKRDSPIPDVELAEAVACLANTEGGWLLLGVEDDGSISGLHPKRLPVNPHLLQALIANKTSPGVQVEVHQVQTRDGVVVALRVARAPHLVALTDGRVPRRFIVGRGQPECRFLQPHELASRLAELYQHDYTAQALQKATWEDLNPLEFERLRQTIQRNPRADKTLLDLPDEELAQALGLVVSGDGRLLPTVAGVLLLGRDEAIRRLVPTHEAAFQVLREDRQVAVNEFFHEPLLKLFERLEQRLQAHNPEEEFSFGLYRIPVPLFPPEAFREALANALVHRDYALLQAVYVRLDPDAGGLVISNPGGFVEGVTLDNLLVVEPRPRNRTLADAFKRLGLVERTGRGIDRIFREVLGLGRRPPDYSGTTRDTVKVVLPGGKADLNFVRLILEVQDRQRRELGWPHLLVLRQVTDEGELTVAETARLIQQGEPRARTLLEEMVEMGLLEAKGAKRGRVYHLSAGVYKRLGRPSAYVHRRGFDALQQEQMVLTYLKSHGSITRGEVAGLCHLTPSQAEYLMRKLKKAGKVRLVGKGRSAHYEYLNTNSES</sequence>
<dbReference type="InterPro" id="IPR038475">
    <property type="entry name" value="RecG_C_sf"/>
</dbReference>
<dbReference type="Gene3D" id="3.30.950.30">
    <property type="entry name" value="Schlafen, AAA domain"/>
    <property type="match status" value="1"/>
</dbReference>
<feature type="domain" description="Schlafen AlbA-2" evidence="1">
    <location>
        <begin position="14"/>
        <end position="109"/>
    </location>
</feature>
<dbReference type="Gene3D" id="1.10.10.10">
    <property type="entry name" value="Winged helix-like DNA-binding domain superfamily/Winged helix DNA-binding domain"/>
    <property type="match status" value="2"/>
</dbReference>
<evidence type="ECO:0000259" key="1">
    <source>
        <dbReference type="Pfam" id="PF04326"/>
    </source>
</evidence>
<dbReference type="InterPro" id="IPR036388">
    <property type="entry name" value="WH-like_DNA-bd_sf"/>
</dbReference>
<dbReference type="AlphaFoldDB" id="A0A7C3DVL8"/>
<reference evidence="2" key="1">
    <citation type="journal article" date="2020" name="mSystems">
        <title>Genome- and Community-Level Interaction Insights into Carbon Utilization and Element Cycling Functions of Hydrothermarchaeota in Hydrothermal Sediment.</title>
        <authorList>
            <person name="Zhou Z."/>
            <person name="Liu Y."/>
            <person name="Xu W."/>
            <person name="Pan J."/>
            <person name="Luo Z.H."/>
            <person name="Li M."/>
        </authorList>
    </citation>
    <scope>NUCLEOTIDE SEQUENCE [LARGE SCALE GENOMIC DNA]</scope>
    <source>
        <strain evidence="2">SpSt-524</strain>
    </source>
</reference>
<proteinExistence type="predicted"/>
<dbReference type="InterPro" id="IPR038461">
    <property type="entry name" value="Schlafen_AlbA_2_dom_sf"/>
</dbReference>
<dbReference type="InterPro" id="IPR007421">
    <property type="entry name" value="Schlafen_AlbA_2_dom"/>
</dbReference>
<protein>
    <recommendedName>
        <fullName evidence="1">Schlafen AlbA-2 domain-containing protein</fullName>
    </recommendedName>
</protein>
<dbReference type="Gene3D" id="3.30.565.60">
    <property type="match status" value="1"/>
</dbReference>
<dbReference type="EMBL" id="DSWI01000035">
    <property type="protein sequence ID" value="HFG21773.1"/>
    <property type="molecule type" value="Genomic_DNA"/>
</dbReference>
<dbReference type="PANTHER" id="PTHR30595:SF6">
    <property type="entry name" value="SCHLAFEN ALBA-2 DOMAIN-CONTAINING PROTEIN"/>
    <property type="match status" value="1"/>
</dbReference>
<evidence type="ECO:0000313" key="2">
    <source>
        <dbReference type="EMBL" id="HFG21773.1"/>
    </source>
</evidence>
<name>A0A7C3DVL8_MEIRU</name>
<organism evidence="2">
    <name type="scientific">Meiothermus ruber</name>
    <dbReference type="NCBI Taxonomy" id="277"/>
    <lineage>
        <taxon>Bacteria</taxon>
        <taxon>Thermotogati</taxon>
        <taxon>Deinococcota</taxon>
        <taxon>Deinococci</taxon>
        <taxon>Thermales</taxon>
        <taxon>Thermaceae</taxon>
        <taxon>Meiothermus</taxon>
    </lineage>
</organism>
<dbReference type="Pfam" id="PF04326">
    <property type="entry name" value="SLFN_AlbA_2"/>
    <property type="match status" value="1"/>
</dbReference>
<dbReference type="Pfam" id="PF13749">
    <property type="entry name" value="HATPase_c_4"/>
    <property type="match status" value="1"/>
</dbReference>
<dbReference type="PANTHER" id="PTHR30595">
    <property type="entry name" value="GLPR-RELATED TRANSCRIPTIONAL REPRESSOR"/>
    <property type="match status" value="1"/>
</dbReference>
<dbReference type="InterPro" id="IPR036390">
    <property type="entry name" value="WH_DNA-bd_sf"/>
</dbReference>
<gene>
    <name evidence="2" type="ORF">ENS82_13870</name>
</gene>
<accession>A0A7C3DVL8</accession>